<gene>
    <name evidence="2" type="ORF">MM415A00444_0005</name>
    <name evidence="1" type="ORF">MM415B00464_0019</name>
</gene>
<evidence type="ECO:0000313" key="2">
    <source>
        <dbReference type="EMBL" id="QJA82090.1"/>
    </source>
</evidence>
<name>A0A6M3J4R0_9ZZZZ</name>
<protein>
    <submittedName>
        <fullName evidence="1">Uncharacterized protein</fullName>
    </submittedName>
</protein>
<dbReference type="AlphaFoldDB" id="A0A6M3J4R0"/>
<proteinExistence type="predicted"/>
<dbReference type="EMBL" id="MT142479">
    <property type="protein sequence ID" value="QJA82090.1"/>
    <property type="molecule type" value="Genomic_DNA"/>
</dbReference>
<accession>A0A6M3J4R0</accession>
<reference evidence="1" key="1">
    <citation type="submission" date="2020-03" db="EMBL/GenBank/DDBJ databases">
        <title>The deep terrestrial virosphere.</title>
        <authorList>
            <person name="Holmfeldt K."/>
            <person name="Nilsson E."/>
            <person name="Simone D."/>
            <person name="Lopez-Fernandez M."/>
            <person name="Wu X."/>
            <person name="de Brujin I."/>
            <person name="Lundin D."/>
            <person name="Andersson A."/>
            <person name="Bertilsson S."/>
            <person name="Dopson M."/>
        </authorList>
    </citation>
    <scope>NUCLEOTIDE SEQUENCE</scope>
    <source>
        <strain evidence="2">MM415A00444</strain>
        <strain evidence="1">MM415B00464</strain>
    </source>
</reference>
<organism evidence="1">
    <name type="scientific">viral metagenome</name>
    <dbReference type="NCBI Taxonomy" id="1070528"/>
    <lineage>
        <taxon>unclassified sequences</taxon>
        <taxon>metagenomes</taxon>
        <taxon>organismal metagenomes</taxon>
    </lineage>
</organism>
<evidence type="ECO:0000313" key="1">
    <source>
        <dbReference type="EMBL" id="QJA64820.1"/>
    </source>
</evidence>
<sequence length="122" mass="12531">MAAHKEVTRLSLFNGTSLPASGILTSSGIDLSLAQNGYFAVEISVCGGSRINVTYLVSITGVTFGTPTSATSIVTHMTGTSGPSSNGWDIYTFTPELGKLMKIKIAEQAGTAGAVFVDLALA</sequence>
<dbReference type="EMBL" id="MT141527">
    <property type="protein sequence ID" value="QJA64820.1"/>
    <property type="molecule type" value="Genomic_DNA"/>
</dbReference>